<organism evidence="2 3">
    <name type="scientific">Phycomyces blakesleeanus (strain ATCC 8743b / DSM 1359 / FGSC 10004 / NBRC 33097 / NRRL 1555)</name>
    <dbReference type="NCBI Taxonomy" id="763407"/>
    <lineage>
        <taxon>Eukaryota</taxon>
        <taxon>Fungi</taxon>
        <taxon>Fungi incertae sedis</taxon>
        <taxon>Mucoromycota</taxon>
        <taxon>Mucoromycotina</taxon>
        <taxon>Mucoromycetes</taxon>
        <taxon>Mucorales</taxon>
        <taxon>Phycomycetaceae</taxon>
        <taxon>Phycomyces</taxon>
    </lineage>
</organism>
<gene>
    <name evidence="2" type="ORF">PHYBLDRAFT_63253</name>
</gene>
<feature type="signal peptide" evidence="1">
    <location>
        <begin position="1"/>
        <end position="17"/>
    </location>
</feature>
<sequence>MIVFEVLLMTYLLGFQCDSVNPWVFKLSFFCFSELFTDINHKLPCFFPLMTAPTCVSGPIVFNIYPPPEPPKEKPKPPPPPPPPKVIEVIETKSLVQGAPTWNSPRKITNTGTPVNTDRCIIL</sequence>
<dbReference type="Proteomes" id="UP000077315">
    <property type="component" value="Unassembled WGS sequence"/>
</dbReference>
<protein>
    <submittedName>
        <fullName evidence="2">Uncharacterized protein</fullName>
    </submittedName>
</protein>
<name>A0A162PW20_PHYB8</name>
<evidence type="ECO:0000313" key="3">
    <source>
        <dbReference type="Proteomes" id="UP000077315"/>
    </source>
</evidence>
<dbReference type="InParanoid" id="A0A162PW20"/>
<dbReference type="RefSeq" id="XP_018294577.1">
    <property type="nucleotide sequence ID" value="XM_018441092.1"/>
</dbReference>
<reference evidence="3" key="1">
    <citation type="submission" date="2015-06" db="EMBL/GenBank/DDBJ databases">
        <title>Expansion of signal transduction pathways in fungi by whole-genome duplication.</title>
        <authorList>
            <consortium name="DOE Joint Genome Institute"/>
            <person name="Corrochano L.M."/>
            <person name="Kuo A."/>
            <person name="Marcet-Houben M."/>
            <person name="Polaino S."/>
            <person name="Salamov A."/>
            <person name="Villalobos J.M."/>
            <person name="Alvarez M.I."/>
            <person name="Avalos J."/>
            <person name="Benito E.P."/>
            <person name="Benoit I."/>
            <person name="Burger G."/>
            <person name="Camino L.P."/>
            <person name="Canovas D."/>
            <person name="Cerda-Olmedo E."/>
            <person name="Cheng J.-F."/>
            <person name="Dominguez A."/>
            <person name="Elias M."/>
            <person name="Eslava A.P."/>
            <person name="Glaser F."/>
            <person name="Grimwood J."/>
            <person name="Gutierrez G."/>
            <person name="Heitman J."/>
            <person name="Henrissat B."/>
            <person name="Iturriaga E.A."/>
            <person name="Lang B.F."/>
            <person name="Lavin J.L."/>
            <person name="Lee S."/>
            <person name="Li W."/>
            <person name="Lindquist E."/>
            <person name="Lopez-Garcia S."/>
            <person name="Luque E.M."/>
            <person name="Marcos A.T."/>
            <person name="Martin J."/>
            <person name="McCluskey K."/>
            <person name="Medina H.R."/>
            <person name="Miralles-Duran A."/>
            <person name="Miyazaki A."/>
            <person name="Munoz-Torres E."/>
            <person name="Oguiza J.A."/>
            <person name="Ohm R."/>
            <person name="Olmedo M."/>
            <person name="Orejas M."/>
            <person name="Ortiz-Castellanos L."/>
            <person name="Pisabarro A.G."/>
            <person name="Rodriguez-Romero J."/>
            <person name="Ruiz-Herrera J."/>
            <person name="Ruiz-Vazquez R."/>
            <person name="Sanz C."/>
            <person name="Schackwitz W."/>
            <person name="Schmutz J."/>
            <person name="Shahriari M."/>
            <person name="Shelest E."/>
            <person name="Silva-Franco F."/>
            <person name="Soanes D."/>
            <person name="Syed K."/>
            <person name="Tagua V.G."/>
            <person name="Talbot N.J."/>
            <person name="Thon M."/>
            <person name="De vries R.P."/>
            <person name="Wiebenga A."/>
            <person name="Yadav J.S."/>
            <person name="Braun E.L."/>
            <person name="Baker S."/>
            <person name="Garre V."/>
            <person name="Horwitz B."/>
            <person name="Torres-Martinez S."/>
            <person name="Idnurm A."/>
            <person name="Herrera-Estrella A."/>
            <person name="Gabaldon T."/>
            <person name="Grigoriev I.V."/>
        </authorList>
    </citation>
    <scope>NUCLEOTIDE SEQUENCE [LARGE SCALE GENOMIC DNA]</scope>
    <source>
        <strain evidence="3">NRRL 1555(-)</strain>
    </source>
</reference>
<proteinExistence type="predicted"/>
<dbReference type="GeneID" id="29001998"/>
<dbReference type="AlphaFoldDB" id="A0A162PW20"/>
<keyword evidence="1" id="KW-0732">Signal</keyword>
<dbReference type="EMBL" id="KV440975">
    <property type="protein sequence ID" value="OAD76537.1"/>
    <property type="molecule type" value="Genomic_DNA"/>
</dbReference>
<evidence type="ECO:0000313" key="2">
    <source>
        <dbReference type="EMBL" id="OAD76537.1"/>
    </source>
</evidence>
<feature type="chain" id="PRO_5007838343" evidence="1">
    <location>
        <begin position="18"/>
        <end position="123"/>
    </location>
</feature>
<dbReference type="VEuPathDB" id="FungiDB:PHYBLDRAFT_63253"/>
<evidence type="ECO:0000256" key="1">
    <source>
        <dbReference type="SAM" id="SignalP"/>
    </source>
</evidence>
<accession>A0A162PW20</accession>
<keyword evidence="3" id="KW-1185">Reference proteome</keyword>